<gene>
    <name evidence="2" type="ORF">Pla144_05050</name>
</gene>
<reference evidence="2 3" key="1">
    <citation type="submission" date="2019-02" db="EMBL/GenBank/DDBJ databases">
        <title>Deep-cultivation of Planctomycetes and their phenomic and genomic characterization uncovers novel biology.</title>
        <authorList>
            <person name="Wiegand S."/>
            <person name="Jogler M."/>
            <person name="Boedeker C."/>
            <person name="Pinto D."/>
            <person name="Vollmers J."/>
            <person name="Rivas-Marin E."/>
            <person name="Kohn T."/>
            <person name="Peeters S.H."/>
            <person name="Heuer A."/>
            <person name="Rast P."/>
            <person name="Oberbeckmann S."/>
            <person name="Bunk B."/>
            <person name="Jeske O."/>
            <person name="Meyerdierks A."/>
            <person name="Storesund J.E."/>
            <person name="Kallscheuer N."/>
            <person name="Luecker S."/>
            <person name="Lage O.M."/>
            <person name="Pohl T."/>
            <person name="Merkel B.J."/>
            <person name="Hornburger P."/>
            <person name="Mueller R.-W."/>
            <person name="Bruemmer F."/>
            <person name="Labrenz M."/>
            <person name="Spormann A.M."/>
            <person name="Op Den Camp H."/>
            <person name="Overmann J."/>
            <person name="Amann R."/>
            <person name="Jetten M.S.M."/>
            <person name="Mascher T."/>
            <person name="Medema M.H."/>
            <person name="Devos D.P."/>
            <person name="Kaster A.-K."/>
            <person name="Ovreas L."/>
            <person name="Rohde M."/>
            <person name="Galperin M.Y."/>
            <person name="Jogler C."/>
        </authorList>
    </citation>
    <scope>NUCLEOTIDE SEQUENCE [LARGE SCALE GENOMIC DNA]</scope>
    <source>
        <strain evidence="2 3">Pla144</strain>
    </source>
</reference>
<organism evidence="2 3">
    <name type="scientific">Bythopirellula polymerisocia</name>
    <dbReference type="NCBI Taxonomy" id="2528003"/>
    <lineage>
        <taxon>Bacteria</taxon>
        <taxon>Pseudomonadati</taxon>
        <taxon>Planctomycetota</taxon>
        <taxon>Planctomycetia</taxon>
        <taxon>Pirellulales</taxon>
        <taxon>Lacipirellulaceae</taxon>
        <taxon>Bythopirellula</taxon>
    </lineage>
</organism>
<dbReference type="Pfam" id="PF06439">
    <property type="entry name" value="3keto-disac_hyd"/>
    <property type="match status" value="1"/>
</dbReference>
<evidence type="ECO:0000313" key="2">
    <source>
        <dbReference type="EMBL" id="TWU29726.1"/>
    </source>
</evidence>
<feature type="domain" description="3-keto-alpha-glucoside-1,2-lyase/3-keto-2-hydroxy-glucal hydratase" evidence="1">
    <location>
        <begin position="58"/>
        <end position="244"/>
    </location>
</feature>
<evidence type="ECO:0000259" key="1">
    <source>
        <dbReference type="Pfam" id="PF06439"/>
    </source>
</evidence>
<dbReference type="Proteomes" id="UP000318437">
    <property type="component" value="Unassembled WGS sequence"/>
</dbReference>
<dbReference type="GO" id="GO:0016787">
    <property type="term" value="F:hydrolase activity"/>
    <property type="evidence" value="ECO:0007669"/>
    <property type="project" value="InterPro"/>
</dbReference>
<dbReference type="RefSeq" id="WP_231936127.1">
    <property type="nucleotide sequence ID" value="NZ_SJPS01000001.1"/>
</dbReference>
<dbReference type="AlphaFoldDB" id="A0A5C6D3C4"/>
<dbReference type="Gene3D" id="2.60.120.560">
    <property type="entry name" value="Exo-inulinase, domain 1"/>
    <property type="match status" value="1"/>
</dbReference>
<accession>A0A5C6D3C4</accession>
<dbReference type="EMBL" id="SJPS01000001">
    <property type="protein sequence ID" value="TWU29726.1"/>
    <property type="molecule type" value="Genomic_DNA"/>
</dbReference>
<keyword evidence="3" id="KW-1185">Reference proteome</keyword>
<protein>
    <recommendedName>
        <fullName evidence="1">3-keto-alpha-glucoside-1,2-lyase/3-keto-2-hydroxy-glucal hydratase domain-containing protein</fullName>
    </recommendedName>
</protein>
<proteinExistence type="predicted"/>
<evidence type="ECO:0000313" key="3">
    <source>
        <dbReference type="Proteomes" id="UP000318437"/>
    </source>
</evidence>
<name>A0A5C6D3C4_9BACT</name>
<sequence length="278" mass="31002">MMNSAFGRITSFFAFSIASCIAFIPLSAKNLEYLPGIDWPEPPVVTPGATSSDPPSDAIVLFDGKDLSAWEGAESWKVEDGVAIAGPNMIHTKQKFGDCQLHIEWSAPSPAKGQGQDRGNSGVFFMDVYELQVLDSYQAKTYFDGQAGAIYKQSPPMVNAMRPPGEWNTYDIIWTAPRFNSDGTLASPAYLTALQNGVLIQNHYELAGGTYWNEPPNYKMHPDKLPISLQYHGHPVRYRNIWVRDFKQIKGIQAREPMFHDHDSDKKWKASEGTDPPS</sequence>
<comment type="caution">
    <text evidence="2">The sequence shown here is derived from an EMBL/GenBank/DDBJ whole genome shotgun (WGS) entry which is preliminary data.</text>
</comment>
<dbReference type="InterPro" id="IPR010496">
    <property type="entry name" value="AL/BT2_dom"/>
</dbReference>